<accession>A0A0C2HY85</accession>
<dbReference type="SUPFAM" id="SSF69318">
    <property type="entry name" value="Integrin alpha N-terminal domain"/>
    <property type="match status" value="1"/>
</dbReference>
<sequence length="1301" mass="141463">MRLSRWFGISLIAIPLFLGGCGDDGGDSVPDSLPPLVTVQPQKDDGPIVYWKAPLSPKHRAIVSYMEPTGNILTFRAQGVALESDLSAYADAGTLVTKPGDLGVRGGDSESRVFSLAQAAGNVLQSYTLDQPFMGTKTYSQVPTGVICSSYLTKTNTDGTATGLWLELTGRGETTETTQKFRRMRLDVPRPYYKYNFNADGSIYRDSPSTDMNVAHDMVAWDWNGDGYTDYLVTYLTNPTTWEGKHEHDYKNMKVAAVFVDGKSLYDASLDTTKTVSFWVDATCAFTTGGDVVGGLTNHLPPNSVRTAVGDLDNDGLPEVALYYTQVNGTTGWYSHNNVLKILTIAYDGSRAKFAWKGMGSEVGAWKIQNDSVAVAMGDLDGDGVDELAVLHCNGKVYLDVYKYNPQTKDLEKLVEGVQVGEYFNATETQSSAPGIEASIADLDGDGIGELVWISTNQRTPPGAVYVWDTLKIVQIAVHKWPVTVDEVSGERSAVLHGAGTKKTYRLDDVVGGWTLNYTYPRFSMDTGRFVYPDPPAPSKPLELRKQIGLVTLAPPAGPYYADHNASLYWGVFQWDATEGLQLLGIGRRFDAAKAGNVVPSLVAADLDHESMVLGQPYSYTVTNNIEPLFIIQAPPKHWDEITYEGAPHIMDAFSLLGEYSTSLASETSDSHSTATTHISSGQWSVATDFAIRKGNPFKILPPLFEAGGKYASEQATKHDSKIGETIHVDVDFTAEADDQIQYRKTTHKVYRYPVLFPASQAITDDGSQAFLQYILPIDADVSLSPTPGTAVDWYEPWHNGLNLFSYPRTLEGTRDYPLGGDSKTIDDPWKDINGLVLARSMGTLIGNPDESTWSFTIEDEEKKEDLKSTKHTISSYVNVTPQLDFHVVDIETSVEYDNEYSTANDSITTTDHSTLSQVKASWPGTRDYESPSGRAYWEQEFYADAAVYTSDTGNVSVAYAVSQLYNQNSSLWGPASPYDKAADPALNLPRQYKYDPSSKQWTKPAGVPDLTGRVRGLRFLGIKDRVLPANQVVRANLRVYNYSFVPTGPVTVTFLYEATSGQPDVSKATVLPMAILNPIVSIPGRHKGNSADGYQASDDNWQDVEIDFTTPSGVSTGYLHVVLSTTGGNLNTANDAGNVPVAIQTPATPKSAVMARVADSHSVAEITSGTLKSLQLVTGSLSVRPLLSDGSLGEETTSLWPGQAAVVQVEVLFDDADGVDADGLVGVDVTLLDDKGVVGQRSVPMLLNGIGQTVQMFYTAPRDGGIVPLEMVVTSSSLPPEADYDPEGRSTWTELMVGTP</sequence>
<dbReference type="InterPro" id="IPR028994">
    <property type="entry name" value="Integrin_alpha_N"/>
</dbReference>
<reference evidence="1 2" key="1">
    <citation type="submission" date="2014-12" db="EMBL/GenBank/DDBJ databases">
        <title>Genomes of Geoalkalibacter ferrihydriticus and Geoalkalibacter subterraneus, two haloalkaliphilic metal-reducing members of the Geobacteraceae.</title>
        <authorList>
            <person name="Badalamenti J.P."/>
            <person name="Torres C.I."/>
            <person name="Krajmalnik-Brown R."/>
            <person name="Bond D.R."/>
        </authorList>
    </citation>
    <scope>NUCLEOTIDE SEQUENCE [LARGE SCALE GENOMIC DNA]</scope>
    <source>
        <strain evidence="1 2">DSM 17813</strain>
    </source>
</reference>
<dbReference type="Proteomes" id="UP000035068">
    <property type="component" value="Unassembled WGS sequence"/>
</dbReference>
<comment type="caution">
    <text evidence="1">The sequence shown here is derived from an EMBL/GenBank/DDBJ whole genome shotgun (WGS) entry which is preliminary data.</text>
</comment>
<dbReference type="Gene3D" id="2.130.10.130">
    <property type="entry name" value="Integrin alpha, N-terminal"/>
    <property type="match status" value="1"/>
</dbReference>
<dbReference type="EMBL" id="JWJD01000001">
    <property type="protein sequence ID" value="KIH77697.1"/>
    <property type="molecule type" value="Genomic_DNA"/>
</dbReference>
<evidence type="ECO:0000313" key="2">
    <source>
        <dbReference type="Proteomes" id="UP000035068"/>
    </source>
</evidence>
<dbReference type="PROSITE" id="PS51257">
    <property type="entry name" value="PROKAR_LIPOPROTEIN"/>
    <property type="match status" value="1"/>
</dbReference>
<keyword evidence="2" id="KW-1185">Reference proteome</keyword>
<name>A0A0C2HY85_9BACT</name>
<gene>
    <name evidence="1" type="ORF">GFER_03275</name>
</gene>
<organism evidence="1 2">
    <name type="scientific">Geoalkalibacter ferrihydriticus DSM 17813</name>
    <dbReference type="NCBI Taxonomy" id="1121915"/>
    <lineage>
        <taxon>Bacteria</taxon>
        <taxon>Pseudomonadati</taxon>
        <taxon>Thermodesulfobacteriota</taxon>
        <taxon>Desulfuromonadia</taxon>
        <taxon>Desulfuromonadales</taxon>
        <taxon>Geoalkalibacteraceae</taxon>
        <taxon>Geoalkalibacter</taxon>
    </lineage>
</organism>
<protein>
    <submittedName>
        <fullName evidence="1">Uncharacterized protein</fullName>
    </submittedName>
</protein>
<proteinExistence type="predicted"/>
<evidence type="ECO:0000313" key="1">
    <source>
        <dbReference type="EMBL" id="KIH77697.1"/>
    </source>
</evidence>